<dbReference type="InterPro" id="IPR045304">
    <property type="entry name" value="LbH_SAT"/>
</dbReference>
<evidence type="ECO:0000256" key="2">
    <source>
        <dbReference type="ARBA" id="ARBA00022679"/>
    </source>
</evidence>
<evidence type="ECO:0000256" key="3">
    <source>
        <dbReference type="ARBA" id="ARBA00022737"/>
    </source>
</evidence>
<dbReference type="CDD" id="cd03354">
    <property type="entry name" value="LbH_SAT"/>
    <property type="match status" value="1"/>
</dbReference>
<dbReference type="PANTHER" id="PTHR42811">
    <property type="entry name" value="SERINE ACETYLTRANSFERASE"/>
    <property type="match status" value="1"/>
</dbReference>
<evidence type="ECO:0000313" key="6">
    <source>
        <dbReference type="Proteomes" id="UP001320119"/>
    </source>
</evidence>
<keyword evidence="3" id="KW-0677">Repeat</keyword>
<gene>
    <name evidence="5" type="ORF">MARGE09_P3947</name>
</gene>
<sequence length="209" mass="23181">MTNTINSTKPLAPPLNRGDKNLNPAGISLFSLLKEDYNTHERSLIELGLWAIWTHRFGNWRMGIRSRILRIPFSILYKVCYHWINWFWGIKLDYTVKVGRRVRIWHHGGMILGAREIGNDVHLRQNTTIGLADRKDLNAKPIIGNAVEIGTGAVIVGNITIGDGAMIGANAVVTKDVAPYTVVGGVPAKVIKTLQPPQSSESADQHTQN</sequence>
<dbReference type="KEGG" id="marq:MARGE09_P3947"/>
<dbReference type="AlphaFoldDB" id="A0AAN1WLE0"/>
<protein>
    <submittedName>
        <fullName evidence="5">Serine O-acetyltransferase</fullName>
        <ecNumber evidence="5">2.3.1.30</ecNumber>
    </submittedName>
</protein>
<reference evidence="5 6" key="1">
    <citation type="journal article" date="2022" name="IScience">
        <title>An ultrasensitive nanofiber-based assay for enzymatic hydrolysis and deep-sea microbial degradation of cellulose.</title>
        <authorList>
            <person name="Tsudome M."/>
            <person name="Tachioka M."/>
            <person name="Miyazaki M."/>
            <person name="Uchimura K."/>
            <person name="Tsuda M."/>
            <person name="Takaki Y."/>
            <person name="Deguchi S."/>
        </authorList>
    </citation>
    <scope>NUCLEOTIDE SEQUENCE [LARGE SCALE GENOMIC DNA]</scope>
    <source>
        <strain evidence="5 6">GE09</strain>
    </source>
</reference>
<dbReference type="GO" id="GO:0009001">
    <property type="term" value="F:serine O-acetyltransferase activity"/>
    <property type="evidence" value="ECO:0007669"/>
    <property type="project" value="UniProtKB-EC"/>
</dbReference>
<dbReference type="SUPFAM" id="SSF51161">
    <property type="entry name" value="Trimeric LpxA-like enzymes"/>
    <property type="match status" value="1"/>
</dbReference>
<dbReference type="PROSITE" id="PS00101">
    <property type="entry name" value="HEXAPEP_TRANSFERASES"/>
    <property type="match status" value="1"/>
</dbReference>
<keyword evidence="2 5" id="KW-0808">Transferase</keyword>
<organism evidence="5 6">
    <name type="scientific">Marinagarivorans cellulosilyticus</name>
    <dbReference type="NCBI Taxonomy" id="2721545"/>
    <lineage>
        <taxon>Bacteria</taxon>
        <taxon>Pseudomonadati</taxon>
        <taxon>Pseudomonadota</taxon>
        <taxon>Gammaproteobacteria</taxon>
        <taxon>Cellvibrionales</taxon>
        <taxon>Cellvibrionaceae</taxon>
        <taxon>Marinagarivorans</taxon>
    </lineage>
</organism>
<name>A0AAN1WLE0_9GAMM</name>
<evidence type="ECO:0000313" key="5">
    <source>
        <dbReference type="EMBL" id="BCD99745.1"/>
    </source>
</evidence>
<accession>A0AAN1WLE0</accession>
<dbReference type="InterPro" id="IPR011004">
    <property type="entry name" value="Trimer_LpxA-like_sf"/>
</dbReference>
<evidence type="ECO:0000256" key="4">
    <source>
        <dbReference type="ARBA" id="ARBA00023315"/>
    </source>
</evidence>
<evidence type="ECO:0000256" key="1">
    <source>
        <dbReference type="ARBA" id="ARBA00007274"/>
    </source>
</evidence>
<dbReference type="Gene3D" id="2.160.10.10">
    <property type="entry name" value="Hexapeptide repeat proteins"/>
    <property type="match status" value="1"/>
</dbReference>
<dbReference type="EC" id="2.3.1.30" evidence="5"/>
<dbReference type="EMBL" id="AP023086">
    <property type="protein sequence ID" value="BCD99745.1"/>
    <property type="molecule type" value="Genomic_DNA"/>
</dbReference>
<keyword evidence="6" id="KW-1185">Reference proteome</keyword>
<dbReference type="InterPro" id="IPR001451">
    <property type="entry name" value="Hexapep"/>
</dbReference>
<proteinExistence type="inferred from homology"/>
<keyword evidence="4 5" id="KW-0012">Acyltransferase</keyword>
<dbReference type="InterPro" id="IPR018357">
    <property type="entry name" value="Hexapep_transf_CS"/>
</dbReference>
<dbReference type="Proteomes" id="UP001320119">
    <property type="component" value="Chromosome"/>
</dbReference>
<dbReference type="Pfam" id="PF00132">
    <property type="entry name" value="Hexapep"/>
    <property type="match status" value="1"/>
</dbReference>
<comment type="similarity">
    <text evidence="1">Belongs to the transferase hexapeptide repeat family.</text>
</comment>